<comment type="caution">
    <text evidence="2">The sequence shown here is derived from an EMBL/GenBank/DDBJ whole genome shotgun (WGS) entry which is preliminary data.</text>
</comment>
<dbReference type="EMBL" id="BLXT01003952">
    <property type="protein sequence ID" value="GFO08143.1"/>
    <property type="molecule type" value="Genomic_DNA"/>
</dbReference>
<name>A0AAV4ANK4_9GAST</name>
<organism evidence="2 3">
    <name type="scientific">Plakobranchus ocellatus</name>
    <dbReference type="NCBI Taxonomy" id="259542"/>
    <lineage>
        <taxon>Eukaryota</taxon>
        <taxon>Metazoa</taxon>
        <taxon>Spiralia</taxon>
        <taxon>Lophotrochozoa</taxon>
        <taxon>Mollusca</taxon>
        <taxon>Gastropoda</taxon>
        <taxon>Heterobranchia</taxon>
        <taxon>Euthyneura</taxon>
        <taxon>Panpulmonata</taxon>
        <taxon>Sacoglossa</taxon>
        <taxon>Placobranchoidea</taxon>
        <taxon>Plakobranchidae</taxon>
        <taxon>Plakobranchus</taxon>
    </lineage>
</organism>
<dbReference type="Proteomes" id="UP000735302">
    <property type="component" value="Unassembled WGS sequence"/>
</dbReference>
<accession>A0AAV4ANK4</accession>
<protein>
    <submittedName>
        <fullName evidence="2">Uncharacterized protein</fullName>
    </submittedName>
</protein>
<sequence length="88" mass="9882">MYEVAPLSMSIHCLNTKKYEFVPVNELQNRRRVYLSVPSPAHPSQDGTATRGRQIGRRSRPMQTGTQCINKAQSRLALTKAVTINIKA</sequence>
<dbReference type="AlphaFoldDB" id="A0AAV4ANK4"/>
<feature type="region of interest" description="Disordered" evidence="1">
    <location>
        <begin position="37"/>
        <end position="66"/>
    </location>
</feature>
<reference evidence="2 3" key="1">
    <citation type="journal article" date="2021" name="Elife">
        <title>Chloroplast acquisition without the gene transfer in kleptoplastic sea slugs, Plakobranchus ocellatus.</title>
        <authorList>
            <person name="Maeda T."/>
            <person name="Takahashi S."/>
            <person name="Yoshida T."/>
            <person name="Shimamura S."/>
            <person name="Takaki Y."/>
            <person name="Nagai Y."/>
            <person name="Toyoda A."/>
            <person name="Suzuki Y."/>
            <person name="Arimoto A."/>
            <person name="Ishii H."/>
            <person name="Satoh N."/>
            <person name="Nishiyama T."/>
            <person name="Hasebe M."/>
            <person name="Maruyama T."/>
            <person name="Minagawa J."/>
            <person name="Obokata J."/>
            <person name="Shigenobu S."/>
        </authorList>
    </citation>
    <scope>NUCLEOTIDE SEQUENCE [LARGE SCALE GENOMIC DNA]</scope>
</reference>
<keyword evidence="3" id="KW-1185">Reference proteome</keyword>
<evidence type="ECO:0000313" key="2">
    <source>
        <dbReference type="EMBL" id="GFO08143.1"/>
    </source>
</evidence>
<gene>
    <name evidence="2" type="ORF">PoB_003464800</name>
</gene>
<proteinExistence type="predicted"/>
<evidence type="ECO:0000256" key="1">
    <source>
        <dbReference type="SAM" id="MobiDB-lite"/>
    </source>
</evidence>
<evidence type="ECO:0000313" key="3">
    <source>
        <dbReference type="Proteomes" id="UP000735302"/>
    </source>
</evidence>